<feature type="domain" description="Inosine/uridine-preferring nucleoside hydrolase" evidence="3">
    <location>
        <begin position="5"/>
        <end position="276"/>
    </location>
</feature>
<keyword evidence="5" id="KW-1185">Reference proteome</keyword>
<accession>A0A6F8XIF1</accession>
<reference evidence="4 5" key="2">
    <citation type="submission" date="2020-03" db="EMBL/GenBank/DDBJ databases">
        <authorList>
            <person name="Ichikawa N."/>
            <person name="Kimura A."/>
            <person name="Kitahashi Y."/>
            <person name="Uohara A."/>
        </authorList>
    </citation>
    <scope>NUCLEOTIDE SEQUENCE [LARGE SCALE GENOMIC DNA]</scope>
    <source>
        <strain evidence="4 5">NBRC 107702</strain>
    </source>
</reference>
<dbReference type="SUPFAM" id="SSF53590">
    <property type="entry name" value="Nucleoside hydrolase"/>
    <property type="match status" value="1"/>
</dbReference>
<evidence type="ECO:0000313" key="5">
    <source>
        <dbReference type="Proteomes" id="UP000502508"/>
    </source>
</evidence>
<protein>
    <submittedName>
        <fullName evidence="4">Nucleoside hydrolase</fullName>
    </submittedName>
</protein>
<keyword evidence="2" id="KW-0326">Glycosidase</keyword>
<reference evidence="4 5" key="1">
    <citation type="submission" date="2020-03" db="EMBL/GenBank/DDBJ databases">
        <title>Whole genome shotgun sequence of Phytohabitans flavus NBRC 107702.</title>
        <authorList>
            <person name="Komaki H."/>
            <person name="Tamura T."/>
        </authorList>
    </citation>
    <scope>NUCLEOTIDE SEQUENCE [LARGE SCALE GENOMIC DNA]</scope>
    <source>
        <strain evidence="4 5">NBRC 107702</strain>
    </source>
</reference>
<dbReference type="AlphaFoldDB" id="A0A6F8XIF1"/>
<evidence type="ECO:0000259" key="3">
    <source>
        <dbReference type="Pfam" id="PF01156"/>
    </source>
</evidence>
<dbReference type="GO" id="GO:0005829">
    <property type="term" value="C:cytosol"/>
    <property type="evidence" value="ECO:0007669"/>
    <property type="project" value="TreeGrafter"/>
</dbReference>
<proteinExistence type="predicted"/>
<dbReference type="PANTHER" id="PTHR12304">
    <property type="entry name" value="INOSINE-URIDINE PREFERRING NUCLEOSIDE HYDROLASE"/>
    <property type="match status" value="1"/>
</dbReference>
<dbReference type="InterPro" id="IPR036452">
    <property type="entry name" value="Ribo_hydro-like"/>
</dbReference>
<evidence type="ECO:0000313" key="4">
    <source>
        <dbReference type="EMBL" id="BCB73592.1"/>
    </source>
</evidence>
<dbReference type="Gene3D" id="3.90.245.10">
    <property type="entry name" value="Ribonucleoside hydrolase-like"/>
    <property type="match status" value="1"/>
</dbReference>
<name>A0A6F8XIF1_9ACTN</name>
<dbReference type="InterPro" id="IPR001910">
    <property type="entry name" value="Inosine/uridine_hydrolase_dom"/>
</dbReference>
<dbReference type="Pfam" id="PF01156">
    <property type="entry name" value="IU_nuc_hydro"/>
    <property type="match status" value="1"/>
</dbReference>
<gene>
    <name evidence="4" type="ORF">Pflav_000020</name>
</gene>
<evidence type="ECO:0000256" key="2">
    <source>
        <dbReference type="ARBA" id="ARBA00023295"/>
    </source>
</evidence>
<dbReference type="GO" id="GO:0006152">
    <property type="term" value="P:purine nucleoside catabolic process"/>
    <property type="evidence" value="ECO:0007669"/>
    <property type="project" value="TreeGrafter"/>
</dbReference>
<dbReference type="Proteomes" id="UP000502508">
    <property type="component" value="Chromosome"/>
</dbReference>
<evidence type="ECO:0000256" key="1">
    <source>
        <dbReference type="ARBA" id="ARBA00022801"/>
    </source>
</evidence>
<dbReference type="KEGG" id="pfla:Pflav_000020"/>
<dbReference type="GO" id="GO:0008477">
    <property type="term" value="F:purine nucleosidase activity"/>
    <property type="evidence" value="ECO:0007669"/>
    <property type="project" value="TreeGrafter"/>
</dbReference>
<dbReference type="RefSeq" id="WP_197937762.1">
    <property type="nucleotide sequence ID" value="NZ_AP022870.1"/>
</dbReference>
<keyword evidence="1 4" id="KW-0378">Hydrolase</keyword>
<dbReference type="InterPro" id="IPR023186">
    <property type="entry name" value="IUNH"/>
</dbReference>
<organism evidence="4 5">
    <name type="scientific">Phytohabitans flavus</name>
    <dbReference type="NCBI Taxonomy" id="1076124"/>
    <lineage>
        <taxon>Bacteria</taxon>
        <taxon>Bacillati</taxon>
        <taxon>Actinomycetota</taxon>
        <taxon>Actinomycetes</taxon>
        <taxon>Micromonosporales</taxon>
        <taxon>Micromonosporaceae</taxon>
    </lineage>
</organism>
<sequence length="283" mass="30482">MTEKILLDTDIGSDIDDAVCLAYLLAQPSCDLLGITTVTGEATKRAMLASALCRVAGADVPIRPGTETTLSGTPSPQALAHQADRVVGWPHETEFVPDDAVDFLARTIREHRGEVTLLTVGPLTNAALLFDRHPDVAALLKALVLMGGRYTTEGKPEWNIGCDPAAAAQVFAAPVPRVRALGLDVTRQVYMDADAFSARCTAPLLRPVRDFAAVWFAERDGIYFHDPLAAVAIFDDEVCAFTRGEVTVAADGATVWQPRPDGRHEVATAVDPARFFTDYFGVF</sequence>
<dbReference type="EMBL" id="AP022870">
    <property type="protein sequence ID" value="BCB73592.1"/>
    <property type="molecule type" value="Genomic_DNA"/>
</dbReference>
<dbReference type="PANTHER" id="PTHR12304:SF4">
    <property type="entry name" value="URIDINE NUCLEOSIDASE"/>
    <property type="match status" value="1"/>
</dbReference>